<keyword evidence="2" id="KW-1133">Transmembrane helix</keyword>
<evidence type="ECO:0000256" key="1">
    <source>
        <dbReference type="SAM" id="MobiDB-lite"/>
    </source>
</evidence>
<protein>
    <submittedName>
        <fullName evidence="3">Uncharacterized protein</fullName>
    </submittedName>
</protein>
<feature type="transmembrane region" description="Helical" evidence="2">
    <location>
        <begin position="134"/>
        <end position="158"/>
    </location>
</feature>
<keyword evidence="2" id="KW-0472">Membrane</keyword>
<feature type="region of interest" description="Disordered" evidence="1">
    <location>
        <begin position="27"/>
        <end position="115"/>
    </location>
</feature>
<evidence type="ECO:0000313" key="4">
    <source>
        <dbReference type="Proteomes" id="UP000053593"/>
    </source>
</evidence>
<feature type="compositionally biased region" description="Polar residues" evidence="1">
    <location>
        <begin position="68"/>
        <end position="98"/>
    </location>
</feature>
<feature type="compositionally biased region" description="Low complexity" evidence="1">
    <location>
        <begin position="55"/>
        <end position="67"/>
    </location>
</feature>
<evidence type="ECO:0000256" key="2">
    <source>
        <dbReference type="SAM" id="Phobius"/>
    </source>
</evidence>
<dbReference type="AlphaFoldDB" id="A0A0D0BM99"/>
<dbReference type="HOGENOM" id="CLU_804236_0_0_1"/>
<accession>A0A0D0BM99</accession>
<dbReference type="EMBL" id="KN834801">
    <property type="protein sequence ID" value="KIK55981.1"/>
    <property type="molecule type" value="Genomic_DNA"/>
</dbReference>
<dbReference type="Proteomes" id="UP000053593">
    <property type="component" value="Unassembled WGS sequence"/>
</dbReference>
<reference evidence="3 4" key="1">
    <citation type="submission" date="2014-04" db="EMBL/GenBank/DDBJ databases">
        <title>Evolutionary Origins and Diversification of the Mycorrhizal Mutualists.</title>
        <authorList>
            <consortium name="DOE Joint Genome Institute"/>
            <consortium name="Mycorrhizal Genomics Consortium"/>
            <person name="Kohler A."/>
            <person name="Kuo A."/>
            <person name="Nagy L.G."/>
            <person name="Floudas D."/>
            <person name="Copeland A."/>
            <person name="Barry K.W."/>
            <person name="Cichocki N."/>
            <person name="Veneault-Fourrey C."/>
            <person name="LaButti K."/>
            <person name="Lindquist E.A."/>
            <person name="Lipzen A."/>
            <person name="Lundell T."/>
            <person name="Morin E."/>
            <person name="Murat C."/>
            <person name="Riley R."/>
            <person name="Ohm R."/>
            <person name="Sun H."/>
            <person name="Tunlid A."/>
            <person name="Henrissat B."/>
            <person name="Grigoriev I.V."/>
            <person name="Hibbett D.S."/>
            <person name="Martin F."/>
        </authorList>
    </citation>
    <scope>NUCLEOTIDE SEQUENCE [LARGE SCALE GENOMIC DNA]</scope>
    <source>
        <strain evidence="3 4">FD-317 M1</strain>
    </source>
</reference>
<sequence length="297" mass="31214">MATEVKLAIREFGLLESNNVSVVIANNSNGNGNTGSDNGNSDGNVTIDQGNFPDTSTTSYSSTGSATNARATSPLPASSNGTPSSNVVAPTTQPPISQSFNSQSSLPPESSSSLPTHLALGVASPKSHKAVSTAVIAGNVIGSIVALIIAFFYLFCVLCRRRARNQLSPSQLITMFATAEAPINLPQTTGSRITLKKVSRSMGHTPDYNLAEFESRLLPAYGAEMMVHMSNPPAPTGSVVGSEGATTEPVTTRLEYMQNLITQIMGHVQRLETEREDDGDLVTMGSILPPPPTYASE</sequence>
<feature type="compositionally biased region" description="Low complexity" evidence="1">
    <location>
        <begin position="99"/>
        <end position="115"/>
    </location>
</feature>
<keyword evidence="2" id="KW-0812">Transmembrane</keyword>
<gene>
    <name evidence="3" type="ORF">GYMLUDRAFT_248200</name>
</gene>
<feature type="compositionally biased region" description="Low complexity" evidence="1">
    <location>
        <begin position="27"/>
        <end position="45"/>
    </location>
</feature>
<proteinExistence type="predicted"/>
<organism evidence="3 4">
    <name type="scientific">Collybiopsis luxurians FD-317 M1</name>
    <dbReference type="NCBI Taxonomy" id="944289"/>
    <lineage>
        <taxon>Eukaryota</taxon>
        <taxon>Fungi</taxon>
        <taxon>Dikarya</taxon>
        <taxon>Basidiomycota</taxon>
        <taxon>Agaricomycotina</taxon>
        <taxon>Agaricomycetes</taxon>
        <taxon>Agaricomycetidae</taxon>
        <taxon>Agaricales</taxon>
        <taxon>Marasmiineae</taxon>
        <taxon>Omphalotaceae</taxon>
        <taxon>Collybiopsis</taxon>
        <taxon>Collybiopsis luxurians</taxon>
    </lineage>
</organism>
<keyword evidence="4" id="KW-1185">Reference proteome</keyword>
<evidence type="ECO:0000313" key="3">
    <source>
        <dbReference type="EMBL" id="KIK55981.1"/>
    </source>
</evidence>
<name>A0A0D0BM99_9AGAR</name>